<dbReference type="InterPro" id="IPR005000">
    <property type="entry name" value="Aldolase/citrate-lyase_domain"/>
</dbReference>
<dbReference type="AlphaFoldDB" id="D8M9U7"/>
<evidence type="ECO:0000256" key="2">
    <source>
        <dbReference type="SAM" id="MobiDB-lite"/>
    </source>
</evidence>
<dbReference type="PANTHER" id="PTHR11105">
    <property type="entry name" value="CITRATE LYASE SUBUNIT BETA-RELATED"/>
    <property type="match status" value="1"/>
</dbReference>
<organism evidence="4">
    <name type="scientific">Blastocystis hominis</name>
    <dbReference type="NCBI Taxonomy" id="12968"/>
    <lineage>
        <taxon>Eukaryota</taxon>
        <taxon>Sar</taxon>
        <taxon>Stramenopiles</taxon>
        <taxon>Bigyra</taxon>
        <taxon>Opalozoa</taxon>
        <taxon>Opalinata</taxon>
        <taxon>Blastocystidae</taxon>
        <taxon>Blastocystis</taxon>
    </lineage>
</organism>
<gene>
    <name evidence="4" type="ORF">GSBLH_T00004516001</name>
</gene>
<dbReference type="PANTHER" id="PTHR11105:SF0">
    <property type="entry name" value="CITRAMALYL-COA LYASE, MITOCHONDRIAL"/>
    <property type="match status" value="1"/>
</dbReference>
<evidence type="ECO:0000313" key="5">
    <source>
        <dbReference type="Proteomes" id="UP000008312"/>
    </source>
</evidence>
<protein>
    <recommendedName>
        <fullName evidence="3">HpcH/HpaI aldolase/citrate lyase domain-containing protein</fullName>
    </recommendedName>
</protein>
<dbReference type="GO" id="GO:0106064">
    <property type="term" value="P:regulation of cobalamin metabolic process"/>
    <property type="evidence" value="ECO:0007669"/>
    <property type="project" value="TreeGrafter"/>
</dbReference>
<dbReference type="Proteomes" id="UP000008312">
    <property type="component" value="Unassembled WGS sequence"/>
</dbReference>
<proteinExistence type="predicted"/>
<evidence type="ECO:0000259" key="3">
    <source>
        <dbReference type="Pfam" id="PF03328"/>
    </source>
</evidence>
<accession>D8M9U7</accession>
<dbReference type="InterPro" id="IPR015813">
    <property type="entry name" value="Pyrv/PenolPyrv_kinase-like_dom"/>
</dbReference>
<evidence type="ECO:0000313" key="4">
    <source>
        <dbReference type="EMBL" id="CBK24836.2"/>
    </source>
</evidence>
<dbReference type="GO" id="GO:0047777">
    <property type="term" value="F:(S)-citramalyl-CoA lyase activity"/>
    <property type="evidence" value="ECO:0007669"/>
    <property type="project" value="TreeGrafter"/>
</dbReference>
<dbReference type="InterPro" id="IPR040186">
    <property type="entry name" value="Citramalyl-CoA_lyase"/>
</dbReference>
<dbReference type="GO" id="GO:0046872">
    <property type="term" value="F:metal ion binding"/>
    <property type="evidence" value="ECO:0007669"/>
    <property type="project" value="UniProtKB-KW"/>
</dbReference>
<reference evidence="4" key="1">
    <citation type="submission" date="2010-02" db="EMBL/GenBank/DDBJ databases">
        <title>Sequencing and annotation of the Blastocystis hominis genome.</title>
        <authorList>
            <person name="Wincker P."/>
        </authorList>
    </citation>
    <scope>NUCLEOTIDE SEQUENCE</scope>
    <source>
        <strain evidence="4">Singapore isolate B</strain>
    </source>
</reference>
<dbReference type="SUPFAM" id="SSF51621">
    <property type="entry name" value="Phosphoenolpyruvate/pyruvate domain"/>
    <property type="match status" value="1"/>
</dbReference>
<dbReference type="OrthoDB" id="1773at2759"/>
<sequence length="427" mass="46985">MHEVAALPEPLRGESERGERADPRREGEGSAGSARSAVHRLQRHDHRAGAVEEFQSAWTEVLRAGGGKLCAHQVPAVWNGGGQDRRKCGGTLVVGGTRTFGMWFHLFCLFEICCVLREGCRRKAFGLSKRCFSATAAPFVASNHPRRSVLYMPGSNARAMEKGKTLAADGLILDLEDAVAINKKEEARKMVNEQVRKGGYGLREICIRINSLDTPWGEDDLRLVATSGCNAIALPKVERADQIERVNAILNECGADPKTEIWSLIETPRGILNADEICGCLPRNSCIIMGTSDLSKELNVTSRRALQLSLQMVVLAAKKYGKVVLDGVYLNVRDLEGFEKECWEGKEFGFDGKTLIHPSTIELANRIFAPSATEVEDAKNIIACFEEAERSGKGVVTYKGKLVENLHVVMAQKVVQQHELIEKMKGN</sequence>
<keyword evidence="5" id="KW-1185">Reference proteome</keyword>
<evidence type="ECO:0000256" key="1">
    <source>
        <dbReference type="ARBA" id="ARBA00022723"/>
    </source>
</evidence>
<dbReference type="InParanoid" id="D8M9U7"/>
<feature type="region of interest" description="Disordered" evidence="2">
    <location>
        <begin position="1"/>
        <end position="42"/>
    </location>
</feature>
<feature type="domain" description="HpcH/HpaI aldolase/citrate lyase" evidence="3">
    <location>
        <begin position="147"/>
        <end position="358"/>
    </location>
</feature>
<name>D8M9U7_BLAHO</name>
<dbReference type="EMBL" id="FN668689">
    <property type="protein sequence ID" value="CBK24836.2"/>
    <property type="molecule type" value="Genomic_DNA"/>
</dbReference>
<dbReference type="Pfam" id="PF03328">
    <property type="entry name" value="HpcH_HpaI"/>
    <property type="match status" value="1"/>
</dbReference>
<dbReference type="GeneID" id="24921540"/>
<dbReference type="RefSeq" id="XP_012898884.1">
    <property type="nucleotide sequence ID" value="XM_013043430.1"/>
</dbReference>
<feature type="compositionally biased region" description="Basic and acidic residues" evidence="2">
    <location>
        <begin position="11"/>
        <end position="28"/>
    </location>
</feature>
<dbReference type="InterPro" id="IPR040442">
    <property type="entry name" value="Pyrv_kinase-like_dom_sf"/>
</dbReference>
<keyword evidence="1" id="KW-0479">Metal-binding</keyword>
<dbReference type="Gene3D" id="3.20.20.60">
    <property type="entry name" value="Phosphoenolpyruvate-binding domains"/>
    <property type="match status" value="1"/>
</dbReference>